<reference evidence="4" key="1">
    <citation type="submission" date="2022-01" db="EMBL/GenBank/DDBJ databases">
        <authorList>
            <person name="King R."/>
        </authorList>
    </citation>
    <scope>NUCLEOTIDE SEQUENCE</scope>
</reference>
<keyword evidence="1" id="KW-0479">Metal-binding</keyword>
<evidence type="ECO:0000256" key="2">
    <source>
        <dbReference type="ARBA" id="ARBA00023002"/>
    </source>
</evidence>
<evidence type="ECO:0000313" key="4">
    <source>
        <dbReference type="EMBL" id="CAG9760880.1"/>
    </source>
</evidence>
<dbReference type="InterPro" id="IPR014710">
    <property type="entry name" value="RmlC-like_jellyroll"/>
</dbReference>
<organism evidence="4 5">
    <name type="scientific">Ceutorhynchus assimilis</name>
    <name type="common">cabbage seed weevil</name>
    <dbReference type="NCBI Taxonomy" id="467358"/>
    <lineage>
        <taxon>Eukaryota</taxon>
        <taxon>Metazoa</taxon>
        <taxon>Ecdysozoa</taxon>
        <taxon>Arthropoda</taxon>
        <taxon>Hexapoda</taxon>
        <taxon>Insecta</taxon>
        <taxon>Pterygota</taxon>
        <taxon>Neoptera</taxon>
        <taxon>Endopterygota</taxon>
        <taxon>Coleoptera</taxon>
        <taxon>Polyphaga</taxon>
        <taxon>Cucujiformia</taxon>
        <taxon>Curculionidae</taxon>
        <taxon>Ceutorhynchinae</taxon>
        <taxon>Ceutorhynchus</taxon>
    </lineage>
</organism>
<proteinExistence type="predicted"/>
<evidence type="ECO:0000256" key="1">
    <source>
        <dbReference type="ARBA" id="ARBA00022723"/>
    </source>
</evidence>
<dbReference type="EMBL" id="OU892277">
    <property type="protein sequence ID" value="CAG9760880.1"/>
    <property type="molecule type" value="Genomic_DNA"/>
</dbReference>
<evidence type="ECO:0000313" key="5">
    <source>
        <dbReference type="Proteomes" id="UP001152799"/>
    </source>
</evidence>
<dbReference type="GO" id="GO:0046872">
    <property type="term" value="F:metal ion binding"/>
    <property type="evidence" value="ECO:0007669"/>
    <property type="project" value="UniProtKB-KW"/>
</dbReference>
<keyword evidence="2" id="KW-0560">Oxidoreductase</keyword>
<keyword evidence="3" id="KW-0408">Iron</keyword>
<dbReference type="CDD" id="cd20289">
    <property type="entry name" value="cupin_ADO"/>
    <property type="match status" value="1"/>
</dbReference>
<dbReference type="SUPFAM" id="SSF51182">
    <property type="entry name" value="RmlC-like cupins"/>
    <property type="match status" value="1"/>
</dbReference>
<dbReference type="InterPro" id="IPR012864">
    <property type="entry name" value="PCO/ADO"/>
</dbReference>
<dbReference type="GO" id="GO:0005739">
    <property type="term" value="C:mitochondrion"/>
    <property type="evidence" value="ECO:0007669"/>
    <property type="project" value="TreeGrafter"/>
</dbReference>
<dbReference type="Gene3D" id="2.60.120.10">
    <property type="entry name" value="Jelly Rolls"/>
    <property type="match status" value="1"/>
</dbReference>
<sequence>MSSHIGNVLKQALATFANKGTQKHEAFQKNLEVLISLLDKTTAEHVNFPMRYMNPQLWERPEKAPVSCIEIFEDTHVTMGIFILKPNGKLPLHNHPKMHGLIKVLAGKVEIISYSINTEKTKEIDQKSLIDEMPLNPKPRKHNIVTAELNEVTIATSDSLPCLLDPNFKNIHEIHSLDGPAAFLDVLAPPYDFPISEFEIRKCSYYHKLSQVTTNIFRLQEVKSPSWYWTDSCPYTGPELFDIELH</sequence>
<accession>A0A9N9MBG9</accession>
<dbReference type="Proteomes" id="UP001152799">
    <property type="component" value="Chromosome 1"/>
</dbReference>
<name>A0A9N9MBG9_9CUCU</name>
<dbReference type="PANTHER" id="PTHR22966">
    <property type="entry name" value="2-AMINOETHANETHIOL DIOXYGENASE"/>
    <property type="match status" value="1"/>
</dbReference>
<dbReference type="AlphaFoldDB" id="A0A9N9MBG9"/>
<dbReference type="GO" id="GO:0016702">
    <property type="term" value="F:oxidoreductase activity, acting on single donors with incorporation of molecular oxygen, incorporation of two atoms of oxygen"/>
    <property type="evidence" value="ECO:0007669"/>
    <property type="project" value="InterPro"/>
</dbReference>
<dbReference type="InterPro" id="IPR011051">
    <property type="entry name" value="RmlC_Cupin_sf"/>
</dbReference>
<dbReference type="OrthoDB" id="271433at2759"/>
<evidence type="ECO:0008006" key="6">
    <source>
        <dbReference type="Google" id="ProtNLM"/>
    </source>
</evidence>
<gene>
    <name evidence="4" type="ORF">CEUTPL_LOCUS1597</name>
</gene>
<dbReference type="PANTHER" id="PTHR22966:SF61">
    <property type="entry name" value="2-AMINOETHANETHIOL DIOXYGENASE"/>
    <property type="match status" value="1"/>
</dbReference>
<evidence type="ECO:0000256" key="3">
    <source>
        <dbReference type="ARBA" id="ARBA00023004"/>
    </source>
</evidence>
<keyword evidence="5" id="KW-1185">Reference proteome</keyword>
<dbReference type="Pfam" id="PF07847">
    <property type="entry name" value="PCO_ADO"/>
    <property type="match status" value="1"/>
</dbReference>
<protein>
    <recommendedName>
        <fullName evidence="6">2-aminoethanethiol dioxygenase</fullName>
    </recommendedName>
</protein>